<feature type="compositionally biased region" description="Low complexity" evidence="1">
    <location>
        <begin position="107"/>
        <end position="130"/>
    </location>
</feature>
<sequence>MEKDEREAMEARILWLRDIQTLLDSAVEQMHQYTTVMSALQTSRQHFKATNQNMPSASSSQPTHSPETAEAETLSAGIAGATPPTPTKSDAELLGTRPKTTPFSSTSNPIPEAAASSSSLSDSTHKSPLSDQEEVRRRRLAKFQQSPPDADS</sequence>
<dbReference type="Proteomes" id="UP000593567">
    <property type="component" value="Unassembled WGS sequence"/>
</dbReference>
<evidence type="ECO:0000256" key="1">
    <source>
        <dbReference type="SAM" id="MobiDB-lite"/>
    </source>
</evidence>
<evidence type="ECO:0000313" key="3">
    <source>
        <dbReference type="Proteomes" id="UP000593567"/>
    </source>
</evidence>
<organism evidence="2 3">
    <name type="scientific">Bugula neritina</name>
    <name type="common">Brown bryozoan</name>
    <name type="synonym">Sertularia neritina</name>
    <dbReference type="NCBI Taxonomy" id="10212"/>
    <lineage>
        <taxon>Eukaryota</taxon>
        <taxon>Metazoa</taxon>
        <taxon>Spiralia</taxon>
        <taxon>Lophotrochozoa</taxon>
        <taxon>Bryozoa</taxon>
        <taxon>Gymnolaemata</taxon>
        <taxon>Cheilostomatida</taxon>
        <taxon>Flustrina</taxon>
        <taxon>Buguloidea</taxon>
        <taxon>Bugulidae</taxon>
        <taxon>Bugula</taxon>
    </lineage>
</organism>
<feature type="compositionally biased region" description="Polar residues" evidence="1">
    <location>
        <begin position="143"/>
        <end position="152"/>
    </location>
</feature>
<comment type="caution">
    <text evidence="2">The sequence shown here is derived from an EMBL/GenBank/DDBJ whole genome shotgun (WGS) entry which is preliminary data.</text>
</comment>
<name>A0A7J7K9B4_BUGNE</name>
<protein>
    <submittedName>
        <fullName evidence="2">Uncharacterized protein</fullName>
    </submittedName>
</protein>
<gene>
    <name evidence="2" type="ORF">EB796_006853</name>
</gene>
<dbReference type="OrthoDB" id="6538200at2759"/>
<reference evidence="2" key="1">
    <citation type="submission" date="2020-06" db="EMBL/GenBank/DDBJ databases">
        <title>Draft genome of Bugula neritina, a colonial animal packing powerful symbionts and potential medicines.</title>
        <authorList>
            <person name="Rayko M."/>
        </authorList>
    </citation>
    <scope>NUCLEOTIDE SEQUENCE [LARGE SCALE GENOMIC DNA]</scope>
    <source>
        <strain evidence="2">Kwan_BN1</strain>
    </source>
</reference>
<evidence type="ECO:0000313" key="2">
    <source>
        <dbReference type="EMBL" id="KAF6034837.1"/>
    </source>
</evidence>
<dbReference type="EMBL" id="VXIV02000988">
    <property type="protein sequence ID" value="KAF6034837.1"/>
    <property type="molecule type" value="Genomic_DNA"/>
</dbReference>
<dbReference type="AlphaFoldDB" id="A0A7J7K9B4"/>
<proteinExistence type="predicted"/>
<feature type="compositionally biased region" description="Polar residues" evidence="1">
    <location>
        <begin position="44"/>
        <end position="66"/>
    </location>
</feature>
<keyword evidence="3" id="KW-1185">Reference proteome</keyword>
<feature type="region of interest" description="Disordered" evidence="1">
    <location>
        <begin position="44"/>
        <end position="152"/>
    </location>
</feature>
<accession>A0A7J7K9B4</accession>